<organism evidence="1 2">
    <name type="scientific">Campylobacter concisus</name>
    <dbReference type="NCBI Taxonomy" id="199"/>
    <lineage>
        <taxon>Bacteria</taxon>
        <taxon>Pseudomonadati</taxon>
        <taxon>Campylobacterota</taxon>
        <taxon>Epsilonproteobacteria</taxon>
        <taxon>Campylobacterales</taxon>
        <taxon>Campylobacteraceae</taxon>
        <taxon>Campylobacter</taxon>
    </lineage>
</organism>
<evidence type="ECO:0000313" key="1">
    <source>
        <dbReference type="EMBL" id="OUT19358.1"/>
    </source>
</evidence>
<accession>A0A1Y5NEP1</accession>
<dbReference type="Proteomes" id="UP000195893">
    <property type="component" value="Unassembled WGS sequence"/>
</dbReference>
<sequence>MNYDEFLLKLKEAGIDRDEFAELTKTNKLTMNGWATTRQGRKTPEWVNSWLNLYLLNRNKDIIIRELKNKNNY</sequence>
<name>A0A1Y5NEP1_9BACT</name>
<reference evidence="1 2" key="1">
    <citation type="submission" date="2017-04" db="EMBL/GenBank/DDBJ databases">
        <title>Complete genome of Campylobacter concisus ATCC 33237T and draft genomes for an additional eight well characterized C. concisus strains.</title>
        <authorList>
            <person name="Cornelius A.J."/>
            <person name="Miller W.G."/>
            <person name="Lastovica A.J."/>
            <person name="On S.L."/>
            <person name="French N.P."/>
            <person name="Vandenberg O."/>
            <person name="Biggs P.J."/>
        </authorList>
    </citation>
    <scope>NUCLEOTIDE SEQUENCE [LARGE SCALE GENOMIC DNA]</scope>
    <source>
        <strain evidence="1 2">Lasto127.99</strain>
    </source>
</reference>
<comment type="caution">
    <text evidence="1">The sequence shown here is derived from an EMBL/GenBank/DDBJ whole genome shotgun (WGS) entry which is preliminary data.</text>
</comment>
<dbReference type="RefSeq" id="WP_087580830.1">
    <property type="nucleotide sequence ID" value="NZ_NDYQ01000001.1"/>
</dbReference>
<evidence type="ECO:0000313" key="2">
    <source>
        <dbReference type="Proteomes" id="UP000195893"/>
    </source>
</evidence>
<gene>
    <name evidence="1" type="ORF">B9N60_00090</name>
</gene>
<proteinExistence type="predicted"/>
<dbReference type="EMBL" id="NDYQ01000001">
    <property type="protein sequence ID" value="OUT19358.1"/>
    <property type="molecule type" value="Genomic_DNA"/>
</dbReference>
<dbReference type="AlphaFoldDB" id="A0A1Y5NEP1"/>
<protein>
    <submittedName>
        <fullName evidence="1">Uncharacterized protein</fullName>
    </submittedName>
</protein>